<evidence type="ECO:0000256" key="7">
    <source>
        <dbReference type="ARBA" id="ARBA00022723"/>
    </source>
</evidence>
<accession>A0A663F898</accession>
<feature type="domain" description="Enolase C-terminal TIM barrel" evidence="15">
    <location>
        <begin position="268"/>
        <end position="674"/>
    </location>
</feature>
<keyword evidence="7" id="KW-0479">Metal-binding</keyword>
<dbReference type="EC" id="4.2.1.11" evidence="5"/>
<dbReference type="GO" id="GO:0004634">
    <property type="term" value="F:phosphopyruvate hydratase activity"/>
    <property type="evidence" value="ECO:0007669"/>
    <property type="project" value="UniProtKB-EC"/>
</dbReference>
<sequence>MFGRDWLGSGRALGRSCPSLARAYRAPPSCEAAGSERRRRRRRREETGGDETRRDKASARPEGPGPGPGMPPGAGAAACRSRRWCSAPLCCLPRTISERYWTPTPPWSLPTSRLFSGPPLPLQGLLGAAGDGATAQWLPGPSATLWREQLPNVPYRKAMSIQKIVAREILDSRGNPTVEVDLHTAKGVLKAVEHINKTIGPALLEKKISVVEQEKIDKLMIDMDGTENKSKFGANAILGVSLAVCKAGAAEKGVPLYRHIADLAGNSDLILPVPAFNVINGGSHAGNKLAMQEFMVLPVGATSFREAMRIGAEVYHSLKGVIKAKYGKDATNVGDEGGFAPNILENNEALELLKAAIGQAGYPDKVVIGMDVAASEFCREGHYDLDFKSPPDPKRLITGEQLGQLYQSFIKNYPGEGGTGGHWEGLGGKVGGSLVARMGLGMGIGEEKWPPNWDWGPLGETGKDWGDTGRVWGGGPRRTGRDWEGRWRFPSGTYRAAHGAGGTAAGREPALSRNREVAGPYWSTLGIAAPAVVSIEDPFDQDDWEGWQRFLGQVDIQVVGDDLTVTNPRRIQRAAELRACNCLLLKVNQIGSVTESIQACKLAQSHGWGVMVSHRSGETEDTFIADLVVGLCTGQIKTGAPCRSERLAKYNQLMRIEEALGDKAKFAGRNFRNPKAK</sequence>
<evidence type="ECO:0000256" key="2">
    <source>
        <dbReference type="ARBA" id="ARBA00004496"/>
    </source>
</evidence>
<reference evidence="17" key="1">
    <citation type="submission" date="2025-08" db="UniProtKB">
        <authorList>
            <consortium name="Ensembl"/>
        </authorList>
    </citation>
    <scope>IDENTIFICATION</scope>
</reference>
<dbReference type="Pfam" id="PF00113">
    <property type="entry name" value="Enolase_C"/>
    <property type="match status" value="2"/>
</dbReference>
<evidence type="ECO:0000256" key="4">
    <source>
        <dbReference type="ARBA" id="ARBA00009604"/>
    </source>
</evidence>
<evidence type="ECO:0000256" key="6">
    <source>
        <dbReference type="ARBA" id="ARBA00022490"/>
    </source>
</evidence>
<dbReference type="SMART" id="SM01193">
    <property type="entry name" value="Enolase_N"/>
    <property type="match status" value="1"/>
</dbReference>
<protein>
    <recommendedName>
        <fullName evidence="12">Beta-enolase</fullName>
        <ecNumber evidence="5">4.2.1.11</ecNumber>
    </recommendedName>
    <alternativeName>
        <fullName evidence="11">2-phospho-D-glycerate hydro-lyase</fullName>
    </alternativeName>
</protein>
<dbReference type="Pfam" id="PF03952">
    <property type="entry name" value="Enolase_N"/>
    <property type="match status" value="1"/>
</dbReference>
<comment type="pathway">
    <text evidence="3">Carbohydrate degradation; glycolysis; pyruvate from D-glyceraldehyde 3-phosphate: step 4/5.</text>
</comment>
<dbReference type="SMART" id="SM01192">
    <property type="entry name" value="Enolase_C"/>
    <property type="match status" value="1"/>
</dbReference>
<feature type="region of interest" description="Disordered" evidence="14">
    <location>
        <begin position="25"/>
        <end position="77"/>
    </location>
</feature>
<dbReference type="HAMAP" id="MF_00318">
    <property type="entry name" value="Enolase"/>
    <property type="match status" value="1"/>
</dbReference>
<comment type="cofactor">
    <cofactor evidence="1">
        <name>Mg(2+)</name>
        <dbReference type="ChEBI" id="CHEBI:18420"/>
    </cofactor>
</comment>
<dbReference type="SUPFAM" id="SSF54826">
    <property type="entry name" value="Enolase N-terminal domain-like"/>
    <property type="match status" value="1"/>
</dbReference>
<keyword evidence="9" id="KW-0324">Glycolysis</keyword>
<evidence type="ECO:0000256" key="10">
    <source>
        <dbReference type="ARBA" id="ARBA00023239"/>
    </source>
</evidence>
<dbReference type="InterPro" id="IPR029017">
    <property type="entry name" value="Enolase-like_N"/>
</dbReference>
<dbReference type="CDD" id="cd03313">
    <property type="entry name" value="enolase"/>
    <property type="match status" value="1"/>
</dbReference>
<dbReference type="PROSITE" id="PS00164">
    <property type="entry name" value="ENOLASE"/>
    <property type="match status" value="1"/>
</dbReference>
<evidence type="ECO:0000256" key="1">
    <source>
        <dbReference type="ARBA" id="ARBA00001946"/>
    </source>
</evidence>
<gene>
    <name evidence="17" type="primary">ENO3</name>
</gene>
<dbReference type="GeneTree" id="ENSGT00950000182805"/>
<evidence type="ECO:0000313" key="18">
    <source>
        <dbReference type="Proteomes" id="UP000472275"/>
    </source>
</evidence>
<evidence type="ECO:0000256" key="9">
    <source>
        <dbReference type="ARBA" id="ARBA00023152"/>
    </source>
</evidence>
<keyword evidence="8" id="KW-0460">Magnesium</keyword>
<proteinExistence type="inferred from homology"/>
<dbReference type="GO" id="GO:0000287">
    <property type="term" value="F:magnesium ion binding"/>
    <property type="evidence" value="ECO:0007669"/>
    <property type="project" value="InterPro"/>
</dbReference>
<reference evidence="17" key="2">
    <citation type="submission" date="2025-09" db="UniProtKB">
        <authorList>
            <consortium name="Ensembl"/>
        </authorList>
    </citation>
    <scope>IDENTIFICATION</scope>
</reference>
<evidence type="ECO:0000259" key="15">
    <source>
        <dbReference type="SMART" id="SM01192"/>
    </source>
</evidence>
<evidence type="ECO:0000313" key="17">
    <source>
        <dbReference type="Ensembl" id="ENSACCP00020020086.1"/>
    </source>
</evidence>
<evidence type="ECO:0000256" key="13">
    <source>
        <dbReference type="ARBA" id="ARBA00048951"/>
    </source>
</evidence>
<name>A0A663F898_AQUCH</name>
<dbReference type="PANTHER" id="PTHR11902">
    <property type="entry name" value="ENOLASE"/>
    <property type="match status" value="1"/>
</dbReference>
<keyword evidence="10" id="KW-0456">Lyase</keyword>
<dbReference type="AlphaFoldDB" id="A0A663F898"/>
<dbReference type="Ensembl" id="ENSACCT00020020960.1">
    <property type="protein sequence ID" value="ENSACCP00020020086.1"/>
    <property type="gene ID" value="ENSACCG00020013803.1"/>
</dbReference>
<keyword evidence="6" id="KW-0963">Cytoplasm</keyword>
<dbReference type="PRINTS" id="PR00148">
    <property type="entry name" value="ENOLASE"/>
</dbReference>
<dbReference type="InterPro" id="IPR020810">
    <property type="entry name" value="Enolase_C"/>
</dbReference>
<evidence type="ECO:0000256" key="11">
    <source>
        <dbReference type="ARBA" id="ARBA00031125"/>
    </source>
</evidence>
<evidence type="ECO:0000256" key="5">
    <source>
        <dbReference type="ARBA" id="ARBA00012058"/>
    </source>
</evidence>
<keyword evidence="18" id="KW-1185">Reference proteome</keyword>
<evidence type="ECO:0000256" key="8">
    <source>
        <dbReference type="ARBA" id="ARBA00022842"/>
    </source>
</evidence>
<comment type="similarity">
    <text evidence="4">Belongs to the enolase family.</text>
</comment>
<feature type="compositionally biased region" description="Basic and acidic residues" evidence="14">
    <location>
        <begin position="44"/>
        <end position="59"/>
    </location>
</feature>
<dbReference type="PANTHER" id="PTHR11902:SF5">
    <property type="entry name" value="BETA-ENOLASE"/>
    <property type="match status" value="1"/>
</dbReference>
<feature type="domain" description="Enolase N-terminal" evidence="16">
    <location>
        <begin position="161"/>
        <end position="260"/>
    </location>
</feature>
<evidence type="ECO:0000256" key="3">
    <source>
        <dbReference type="ARBA" id="ARBA00005031"/>
    </source>
</evidence>
<evidence type="ECO:0000259" key="16">
    <source>
        <dbReference type="SMART" id="SM01193"/>
    </source>
</evidence>
<organism evidence="17 18">
    <name type="scientific">Aquila chrysaetos chrysaetos</name>
    <dbReference type="NCBI Taxonomy" id="223781"/>
    <lineage>
        <taxon>Eukaryota</taxon>
        <taxon>Metazoa</taxon>
        <taxon>Chordata</taxon>
        <taxon>Craniata</taxon>
        <taxon>Vertebrata</taxon>
        <taxon>Euteleostomi</taxon>
        <taxon>Archelosauria</taxon>
        <taxon>Archosauria</taxon>
        <taxon>Dinosauria</taxon>
        <taxon>Saurischia</taxon>
        <taxon>Theropoda</taxon>
        <taxon>Coelurosauria</taxon>
        <taxon>Aves</taxon>
        <taxon>Neognathae</taxon>
        <taxon>Neoaves</taxon>
        <taxon>Telluraves</taxon>
        <taxon>Accipitrimorphae</taxon>
        <taxon>Accipitriformes</taxon>
        <taxon>Accipitridae</taxon>
        <taxon>Accipitrinae</taxon>
        <taxon>Aquila</taxon>
    </lineage>
</organism>
<dbReference type="UniPathway" id="UPA00109">
    <property type="reaction ID" value="UER00187"/>
</dbReference>
<feature type="region of interest" description="Disordered" evidence="14">
    <location>
        <begin position="460"/>
        <end position="484"/>
    </location>
</feature>
<dbReference type="InterPro" id="IPR020809">
    <property type="entry name" value="Enolase_CS"/>
</dbReference>
<dbReference type="InterPro" id="IPR036849">
    <property type="entry name" value="Enolase-like_C_sf"/>
</dbReference>
<dbReference type="Proteomes" id="UP000472275">
    <property type="component" value="Unassembled WGS sequence"/>
</dbReference>
<dbReference type="Gene3D" id="3.30.390.10">
    <property type="entry name" value="Enolase-like, N-terminal domain"/>
    <property type="match status" value="2"/>
</dbReference>
<dbReference type="InParanoid" id="A0A663F898"/>
<comment type="subcellular location">
    <subcellularLocation>
        <location evidence="2">Cytoplasm</location>
    </subcellularLocation>
</comment>
<dbReference type="InterPro" id="IPR020811">
    <property type="entry name" value="Enolase_N"/>
</dbReference>
<dbReference type="GO" id="GO:0006096">
    <property type="term" value="P:glycolytic process"/>
    <property type="evidence" value="ECO:0007669"/>
    <property type="project" value="UniProtKB-UniPathway"/>
</dbReference>
<dbReference type="SUPFAM" id="SSF51604">
    <property type="entry name" value="Enolase C-terminal domain-like"/>
    <property type="match status" value="2"/>
</dbReference>
<evidence type="ECO:0000256" key="12">
    <source>
        <dbReference type="ARBA" id="ARBA00040232"/>
    </source>
</evidence>
<comment type="catalytic activity">
    <reaction evidence="13">
        <text>(2R)-2-phosphoglycerate = phosphoenolpyruvate + H2O</text>
        <dbReference type="Rhea" id="RHEA:10164"/>
        <dbReference type="ChEBI" id="CHEBI:15377"/>
        <dbReference type="ChEBI" id="CHEBI:58289"/>
        <dbReference type="ChEBI" id="CHEBI:58702"/>
        <dbReference type="EC" id="4.2.1.11"/>
    </reaction>
    <physiologicalReaction direction="left-to-right" evidence="13">
        <dbReference type="Rhea" id="RHEA:10165"/>
    </physiologicalReaction>
</comment>
<evidence type="ECO:0000256" key="14">
    <source>
        <dbReference type="SAM" id="MobiDB-lite"/>
    </source>
</evidence>
<dbReference type="InterPro" id="IPR000941">
    <property type="entry name" value="Enolase"/>
</dbReference>
<dbReference type="Gene3D" id="3.20.20.120">
    <property type="entry name" value="Enolase-like C-terminal domain"/>
    <property type="match status" value="2"/>
</dbReference>
<dbReference type="GO" id="GO:0000015">
    <property type="term" value="C:phosphopyruvate hydratase complex"/>
    <property type="evidence" value="ECO:0007669"/>
    <property type="project" value="InterPro"/>
</dbReference>